<evidence type="ECO:0000313" key="1">
    <source>
        <dbReference type="EMBL" id="MPN11346.1"/>
    </source>
</evidence>
<name>A0A645FCI4_9ZZZZ</name>
<dbReference type="EMBL" id="VSSQ01057550">
    <property type="protein sequence ID" value="MPN11346.1"/>
    <property type="molecule type" value="Genomic_DNA"/>
</dbReference>
<comment type="caution">
    <text evidence="1">The sequence shown here is derived from an EMBL/GenBank/DDBJ whole genome shotgun (WGS) entry which is preliminary data.</text>
</comment>
<organism evidence="1">
    <name type="scientific">bioreactor metagenome</name>
    <dbReference type="NCBI Taxonomy" id="1076179"/>
    <lineage>
        <taxon>unclassified sequences</taxon>
        <taxon>metagenomes</taxon>
        <taxon>ecological metagenomes</taxon>
    </lineage>
</organism>
<dbReference type="AlphaFoldDB" id="A0A645FCI4"/>
<accession>A0A645FCI4</accession>
<protein>
    <submittedName>
        <fullName evidence="1">Uncharacterized protein</fullName>
    </submittedName>
</protein>
<gene>
    <name evidence="1" type="ORF">SDC9_158647</name>
</gene>
<proteinExistence type="predicted"/>
<sequence length="161" mass="19594">MPCLTQIHGTVEVQAYHILVQQKMVLIIHHELYKISEILLHLSMLLRKFEAKQKLIYLLVCNNDQLKRMLQPLQNHHVSLFYHRHFFQRYYNSTRYQGFVFDKYLTWLSKLSMADCQRQCQIVILQTRVQRHSLRSFPRNHLCLQDVTQEFVHKTSLRHQY</sequence>
<reference evidence="1" key="1">
    <citation type="submission" date="2019-08" db="EMBL/GenBank/DDBJ databases">
        <authorList>
            <person name="Kucharzyk K."/>
            <person name="Murdoch R.W."/>
            <person name="Higgins S."/>
            <person name="Loffler F."/>
        </authorList>
    </citation>
    <scope>NUCLEOTIDE SEQUENCE</scope>
</reference>